<dbReference type="GO" id="GO:0098719">
    <property type="term" value="P:sodium ion import across plasma membrane"/>
    <property type="evidence" value="ECO:0007669"/>
    <property type="project" value="TreeGrafter"/>
</dbReference>
<evidence type="ECO:0000313" key="6">
    <source>
        <dbReference type="Proteomes" id="UP000054359"/>
    </source>
</evidence>
<sequence length="198" mass="22498">MNRLICISFGLFIFATWQNAIAIPHSLKSSRLYRRSSLYAEDLLFGEPVHIPDNELDPKQRPLVPSESKMDDFVLEPGGIDFGITSEIPPHEEHSSNHTEHDQHALHVASWQWDYVRTPFIYTAVVIVAGFCKIGFHHAEFLSSIFPESCMLIVLGTIVGTIVHFTHSRELLPQFTPKAFFLFLLPPIVLESAYSLHD</sequence>
<gene>
    <name evidence="5" type="ORF">X975_20904</name>
</gene>
<protein>
    <submittedName>
        <fullName evidence="5">Sodium/hydrogen exchanger 1</fullName>
    </submittedName>
</protein>
<dbReference type="GO" id="GO:0005886">
    <property type="term" value="C:plasma membrane"/>
    <property type="evidence" value="ECO:0007669"/>
    <property type="project" value="TreeGrafter"/>
</dbReference>
<feature type="transmembrane region" description="Helical" evidence="3">
    <location>
        <begin position="149"/>
        <end position="167"/>
    </location>
</feature>
<dbReference type="GO" id="GO:0015386">
    <property type="term" value="F:potassium:proton antiporter activity"/>
    <property type="evidence" value="ECO:0007669"/>
    <property type="project" value="TreeGrafter"/>
</dbReference>
<evidence type="ECO:0000256" key="4">
    <source>
        <dbReference type="SAM" id="SignalP"/>
    </source>
</evidence>
<accession>A0A087U4Q8</accession>
<keyword evidence="4" id="KW-0732">Signal</keyword>
<reference evidence="5 6" key="1">
    <citation type="submission" date="2013-11" db="EMBL/GenBank/DDBJ databases">
        <title>Genome sequencing of Stegodyphus mimosarum.</title>
        <authorList>
            <person name="Bechsgaard J."/>
        </authorList>
    </citation>
    <scope>NUCLEOTIDE SEQUENCE [LARGE SCALE GENOMIC DNA]</scope>
</reference>
<keyword evidence="1" id="KW-0813">Transport</keyword>
<feature type="chain" id="PRO_5001830193" evidence="4">
    <location>
        <begin position="23"/>
        <end position="198"/>
    </location>
</feature>
<feature type="transmembrane region" description="Helical" evidence="3">
    <location>
        <begin position="120"/>
        <end position="137"/>
    </location>
</feature>
<evidence type="ECO:0000256" key="1">
    <source>
        <dbReference type="ARBA" id="ARBA00022448"/>
    </source>
</evidence>
<feature type="transmembrane region" description="Helical" evidence="3">
    <location>
        <begin position="179"/>
        <end position="196"/>
    </location>
</feature>
<dbReference type="AlphaFoldDB" id="A0A087U4Q8"/>
<organism evidence="5 6">
    <name type="scientific">Stegodyphus mimosarum</name>
    <name type="common">African social velvet spider</name>
    <dbReference type="NCBI Taxonomy" id="407821"/>
    <lineage>
        <taxon>Eukaryota</taxon>
        <taxon>Metazoa</taxon>
        <taxon>Ecdysozoa</taxon>
        <taxon>Arthropoda</taxon>
        <taxon>Chelicerata</taxon>
        <taxon>Arachnida</taxon>
        <taxon>Araneae</taxon>
        <taxon>Araneomorphae</taxon>
        <taxon>Entelegynae</taxon>
        <taxon>Eresoidea</taxon>
        <taxon>Eresidae</taxon>
        <taxon>Stegodyphus</taxon>
    </lineage>
</organism>
<evidence type="ECO:0000256" key="3">
    <source>
        <dbReference type="SAM" id="Phobius"/>
    </source>
</evidence>
<evidence type="ECO:0000256" key="2">
    <source>
        <dbReference type="ARBA" id="ARBA00023065"/>
    </source>
</evidence>
<dbReference type="OrthoDB" id="196264at2759"/>
<dbReference type="GO" id="GO:0051453">
    <property type="term" value="P:regulation of intracellular pH"/>
    <property type="evidence" value="ECO:0007669"/>
    <property type="project" value="TreeGrafter"/>
</dbReference>
<keyword evidence="3" id="KW-1133">Transmembrane helix</keyword>
<keyword evidence="6" id="KW-1185">Reference proteome</keyword>
<keyword evidence="3" id="KW-0812">Transmembrane</keyword>
<dbReference type="Proteomes" id="UP000054359">
    <property type="component" value="Unassembled WGS sequence"/>
</dbReference>
<dbReference type="InterPro" id="IPR018422">
    <property type="entry name" value="Cation/H_exchanger_CPA1"/>
</dbReference>
<dbReference type="PANTHER" id="PTHR10110:SF126">
    <property type="entry name" value="NA(+)_H(+) EXCHANGER PROTEIN 7"/>
    <property type="match status" value="1"/>
</dbReference>
<feature type="non-terminal residue" evidence="5">
    <location>
        <position position="198"/>
    </location>
</feature>
<feature type="signal peptide" evidence="4">
    <location>
        <begin position="1"/>
        <end position="22"/>
    </location>
</feature>
<dbReference type="GO" id="GO:0015385">
    <property type="term" value="F:sodium:proton antiporter activity"/>
    <property type="evidence" value="ECO:0007669"/>
    <property type="project" value="InterPro"/>
</dbReference>
<proteinExistence type="predicted"/>
<dbReference type="STRING" id="407821.A0A087U4Q8"/>
<keyword evidence="2" id="KW-0406">Ion transport</keyword>
<keyword evidence="3" id="KW-0472">Membrane</keyword>
<name>A0A087U4Q8_STEMI</name>
<evidence type="ECO:0000313" key="5">
    <source>
        <dbReference type="EMBL" id="KFM72347.1"/>
    </source>
</evidence>
<dbReference type="EMBL" id="KK118154">
    <property type="protein sequence ID" value="KFM72347.1"/>
    <property type="molecule type" value="Genomic_DNA"/>
</dbReference>
<dbReference type="PANTHER" id="PTHR10110">
    <property type="entry name" value="SODIUM/HYDROGEN EXCHANGER"/>
    <property type="match status" value="1"/>
</dbReference>